<reference evidence="4" key="1">
    <citation type="journal article" date="2015" name="PLoS Genet.">
        <title>Genome Sequence and Transcriptome Analyses of Chrysochromulina tobin: Metabolic Tools for Enhanced Algal Fitness in the Prominent Order Prymnesiales (Haptophyceae).</title>
        <authorList>
            <person name="Hovde B.T."/>
            <person name="Deodato C.R."/>
            <person name="Hunsperger H.M."/>
            <person name="Ryken S.A."/>
            <person name="Yost W."/>
            <person name="Jha R.K."/>
            <person name="Patterson J."/>
            <person name="Monnat R.J. Jr."/>
            <person name="Barlow S.B."/>
            <person name="Starkenburg S.R."/>
            <person name="Cattolico R.A."/>
        </authorList>
    </citation>
    <scope>NUCLEOTIDE SEQUENCE</scope>
    <source>
        <strain evidence="4">CCMP291</strain>
    </source>
</reference>
<dbReference type="OrthoDB" id="413402at2759"/>
<dbReference type="GO" id="GO:0005615">
    <property type="term" value="C:extracellular space"/>
    <property type="evidence" value="ECO:0007669"/>
    <property type="project" value="TreeGrafter"/>
</dbReference>
<comment type="similarity">
    <text evidence="1">Belongs to the menorin family.</text>
</comment>
<organism evidence="3 4">
    <name type="scientific">Chrysochromulina tobinii</name>
    <dbReference type="NCBI Taxonomy" id="1460289"/>
    <lineage>
        <taxon>Eukaryota</taxon>
        <taxon>Haptista</taxon>
        <taxon>Haptophyta</taxon>
        <taxon>Prymnesiophyceae</taxon>
        <taxon>Prymnesiales</taxon>
        <taxon>Chrysochromulinaceae</taxon>
        <taxon>Chrysochromulina</taxon>
    </lineage>
</organism>
<dbReference type="InterPro" id="IPR019356">
    <property type="entry name" value="Menorin_dom"/>
</dbReference>
<evidence type="ECO:0000259" key="2">
    <source>
        <dbReference type="Pfam" id="PF10223"/>
    </source>
</evidence>
<dbReference type="Proteomes" id="UP000037460">
    <property type="component" value="Unassembled WGS sequence"/>
</dbReference>
<dbReference type="PANTHER" id="PTHR21184:SF6">
    <property type="entry name" value="CONSERVED PLASMA MEMBRANE PROTEIN"/>
    <property type="match status" value="1"/>
</dbReference>
<gene>
    <name evidence="3" type="ORF">Ctob_014446</name>
</gene>
<name>A0A0M0K4E9_9EUKA</name>
<dbReference type="EMBL" id="JWZX01001436">
    <property type="protein sequence ID" value="KOO33751.1"/>
    <property type="molecule type" value="Genomic_DNA"/>
</dbReference>
<dbReference type="PANTHER" id="PTHR21184">
    <property type="entry name" value="MENORIN (DENDRITIC BRANCHING PROTEIN)"/>
    <property type="match status" value="1"/>
</dbReference>
<accession>A0A0M0K4E9</accession>
<protein>
    <submittedName>
        <fullName evidence="3">Fam151a protein</fullName>
    </submittedName>
</protein>
<dbReference type="AlphaFoldDB" id="A0A0M0K4E9"/>
<evidence type="ECO:0000313" key="4">
    <source>
        <dbReference type="Proteomes" id="UP000037460"/>
    </source>
</evidence>
<dbReference type="Pfam" id="PF10223">
    <property type="entry name" value="Menorin_N"/>
    <property type="match status" value="1"/>
</dbReference>
<feature type="domain" description="Menorin-like" evidence="2">
    <location>
        <begin position="42"/>
        <end position="265"/>
    </location>
</feature>
<proteinExistence type="inferred from homology"/>
<comment type="caution">
    <text evidence="3">The sequence shown here is derived from an EMBL/GenBank/DDBJ whole genome shotgun (WGS) entry which is preliminary data.</text>
</comment>
<sequence length="357" mass="39089">MCKSSDAGSPASERGLSHASLGLALAHDCGPPYTPRPRAQQHWEHSCCSISKLERALANPDITAIEADIMVATEEQAQLLRKLGDRPGSLPIMAHPSPFSAAVPDTDLSFLEFLERCVSDGTRHLKLDFKQLAAVEPCLELLSERWAQLHANGQAVWLNADILPGPNRRFAPAVPSHAFIPLCRRLCPHAVLSLGWSVGPIGPEQVYTEADIAEMLKVCKEYSLPGNSVVFAASVRFAERQIAVLDRLLDALPDSQLLLWTGTGELPIPPALQTRIHLELAIKGRSDRIGYDVQLANSNMDHCASTLIDCTFFFSRWTRWACSCCVTSISMEHDLSRPIPGQIAGDRSPHADPPLRT</sequence>
<evidence type="ECO:0000256" key="1">
    <source>
        <dbReference type="ARBA" id="ARBA00044953"/>
    </source>
</evidence>
<evidence type="ECO:0000313" key="3">
    <source>
        <dbReference type="EMBL" id="KOO33751.1"/>
    </source>
</evidence>
<keyword evidence="4" id="KW-1185">Reference proteome</keyword>